<keyword evidence="1" id="KW-0812">Transmembrane</keyword>
<keyword evidence="3" id="KW-1185">Reference proteome</keyword>
<name>A0A9N9FFW3_9GLOM</name>
<dbReference type="PANTHER" id="PTHR12840">
    <property type="entry name" value="NADH-UBIQUINONE OXIDOREDUCTASE ASHI SUBUNIT"/>
    <property type="match status" value="1"/>
</dbReference>
<evidence type="ECO:0000256" key="1">
    <source>
        <dbReference type="SAM" id="Phobius"/>
    </source>
</evidence>
<proteinExistence type="predicted"/>
<accession>A0A9N9FFW3</accession>
<dbReference type="AlphaFoldDB" id="A0A9N9FFW3"/>
<keyword evidence="1" id="KW-0472">Membrane</keyword>
<dbReference type="OrthoDB" id="2014058at2759"/>
<dbReference type="PANTHER" id="PTHR12840:SF1">
    <property type="entry name" value="NADH DEHYDROGENASE [UBIQUINONE] 1 BETA SUBCOMPLEX SUBUNIT 8, MITOCHONDRIAL"/>
    <property type="match status" value="1"/>
</dbReference>
<dbReference type="GO" id="GO:0005739">
    <property type="term" value="C:mitochondrion"/>
    <property type="evidence" value="ECO:0007669"/>
    <property type="project" value="InterPro"/>
</dbReference>
<protein>
    <submittedName>
        <fullName evidence="2">1924_t:CDS:1</fullName>
    </submittedName>
</protein>
<evidence type="ECO:0000313" key="3">
    <source>
        <dbReference type="Proteomes" id="UP000789572"/>
    </source>
</evidence>
<dbReference type="EMBL" id="CAJVPJ010000489">
    <property type="protein sequence ID" value="CAG8530227.1"/>
    <property type="molecule type" value="Genomic_DNA"/>
</dbReference>
<feature type="transmembrane region" description="Helical" evidence="1">
    <location>
        <begin position="112"/>
        <end position="130"/>
    </location>
</feature>
<gene>
    <name evidence="2" type="ORF">POCULU_LOCUS4022</name>
</gene>
<sequence>MSHLRLTTLGRSLRRAHILSTQPALRLSLLSPLGQQRANYVEFGKPRVSDPMIGDYPNKPWEPRGLRPATGWWDEQERLNFDEELHEEEEVMSLFSTDIYTETTPRKAVKDLLISAGVVASIGLIVYLTLPERPMTLRTYPFDGLRVELGGNPDDPNDLTATARVSTE</sequence>
<keyword evidence="1" id="KW-1133">Transmembrane helix</keyword>
<evidence type="ECO:0000313" key="2">
    <source>
        <dbReference type="EMBL" id="CAG8530227.1"/>
    </source>
</evidence>
<dbReference type="Proteomes" id="UP000789572">
    <property type="component" value="Unassembled WGS sequence"/>
</dbReference>
<organism evidence="2 3">
    <name type="scientific">Paraglomus occultum</name>
    <dbReference type="NCBI Taxonomy" id="144539"/>
    <lineage>
        <taxon>Eukaryota</taxon>
        <taxon>Fungi</taxon>
        <taxon>Fungi incertae sedis</taxon>
        <taxon>Mucoromycota</taxon>
        <taxon>Glomeromycotina</taxon>
        <taxon>Glomeromycetes</taxon>
        <taxon>Paraglomerales</taxon>
        <taxon>Paraglomeraceae</taxon>
        <taxon>Paraglomus</taxon>
    </lineage>
</organism>
<dbReference type="InterPro" id="IPR008699">
    <property type="entry name" value="NDUFB8"/>
</dbReference>
<comment type="caution">
    <text evidence="2">The sequence shown here is derived from an EMBL/GenBank/DDBJ whole genome shotgun (WGS) entry which is preliminary data.</text>
</comment>
<reference evidence="2" key="1">
    <citation type="submission" date="2021-06" db="EMBL/GenBank/DDBJ databases">
        <authorList>
            <person name="Kallberg Y."/>
            <person name="Tangrot J."/>
            <person name="Rosling A."/>
        </authorList>
    </citation>
    <scope>NUCLEOTIDE SEQUENCE</scope>
    <source>
        <strain evidence="2">IA702</strain>
    </source>
</reference>